<feature type="transmembrane region" description="Helical" evidence="1">
    <location>
        <begin position="134"/>
        <end position="155"/>
    </location>
</feature>
<organism evidence="2 3">
    <name type="scientific">Cognatishimia activa</name>
    <dbReference type="NCBI Taxonomy" id="1715691"/>
    <lineage>
        <taxon>Bacteria</taxon>
        <taxon>Pseudomonadati</taxon>
        <taxon>Pseudomonadota</taxon>
        <taxon>Alphaproteobacteria</taxon>
        <taxon>Rhodobacterales</taxon>
        <taxon>Paracoccaceae</taxon>
        <taxon>Cognatishimia</taxon>
    </lineage>
</organism>
<sequence>MISRILVLAGGFSGAVGLSQFPEFSQQYAQRLGGAVDELQGFVAEFDADAASVGLGREEALTQLAAGGELGAARAETMSKTINRYERLRAAQNTLESAGPFSRVYNVAQFNDREIAQAALADFKPAVPVTFEGAIFAIGGLLSGSALVSFVLSLLRLPFRRRKAAEGSA</sequence>
<reference evidence="3" key="1">
    <citation type="submission" date="2015-09" db="EMBL/GenBank/DDBJ databases">
        <authorList>
            <person name="Rodrigo-Torres Lidia"/>
            <person name="Arahal R.David."/>
        </authorList>
    </citation>
    <scope>NUCLEOTIDE SEQUENCE [LARGE SCALE GENOMIC DNA]</scope>
    <source>
        <strain evidence="3">CECT 5114</strain>
    </source>
</reference>
<dbReference type="Proteomes" id="UP000051184">
    <property type="component" value="Unassembled WGS sequence"/>
</dbReference>
<protein>
    <recommendedName>
        <fullName evidence="4">DUF2937 domain-containing protein</fullName>
    </recommendedName>
</protein>
<keyword evidence="1" id="KW-0472">Membrane</keyword>
<dbReference type="AlphaFoldDB" id="A0A0P1ITP9"/>
<accession>A0A0P1ITP9</accession>
<dbReference type="Pfam" id="PF11157">
    <property type="entry name" value="DUF2937"/>
    <property type="match status" value="1"/>
</dbReference>
<evidence type="ECO:0000256" key="1">
    <source>
        <dbReference type="SAM" id="Phobius"/>
    </source>
</evidence>
<evidence type="ECO:0000313" key="2">
    <source>
        <dbReference type="EMBL" id="CUK26831.1"/>
    </source>
</evidence>
<keyword evidence="1" id="KW-1133">Transmembrane helix</keyword>
<keyword evidence="3" id="KW-1185">Reference proteome</keyword>
<dbReference type="InterPro" id="IPR022584">
    <property type="entry name" value="DUF2937"/>
</dbReference>
<name>A0A0P1ITP9_9RHOB</name>
<keyword evidence="1" id="KW-0812">Transmembrane</keyword>
<dbReference type="RefSeq" id="WP_058315672.1">
    <property type="nucleotide sequence ID" value="NZ_CYTO01000009.1"/>
</dbReference>
<proteinExistence type="predicted"/>
<dbReference type="STRING" id="1715691.TA5113_01478"/>
<evidence type="ECO:0000313" key="3">
    <source>
        <dbReference type="Proteomes" id="UP000051184"/>
    </source>
</evidence>
<evidence type="ECO:0008006" key="4">
    <source>
        <dbReference type="Google" id="ProtNLM"/>
    </source>
</evidence>
<dbReference type="EMBL" id="CYUE01000020">
    <property type="protein sequence ID" value="CUK26831.1"/>
    <property type="molecule type" value="Genomic_DNA"/>
</dbReference>
<gene>
    <name evidence="2" type="ORF">TA5114_02649</name>
</gene>
<dbReference type="OrthoDB" id="193051at2"/>